<feature type="region of interest" description="Disordered" evidence="10">
    <location>
        <begin position="294"/>
        <end position="314"/>
    </location>
</feature>
<comment type="cofactor">
    <cofactor evidence="1">
        <name>pyridoxal 5'-phosphate</name>
        <dbReference type="ChEBI" id="CHEBI:597326"/>
    </cofactor>
</comment>
<evidence type="ECO:0000256" key="6">
    <source>
        <dbReference type="ARBA" id="ARBA00022679"/>
    </source>
</evidence>
<dbReference type="Gene3D" id="3.40.640.10">
    <property type="entry name" value="Type I PLP-dependent aspartate aminotransferase-like (Major domain)"/>
    <property type="match status" value="1"/>
</dbReference>
<evidence type="ECO:0000256" key="10">
    <source>
        <dbReference type="SAM" id="MobiDB-lite"/>
    </source>
</evidence>
<dbReference type="InterPro" id="IPR004839">
    <property type="entry name" value="Aminotransferase_I/II_large"/>
</dbReference>
<dbReference type="AlphaFoldDB" id="A0AA39L468"/>
<dbReference type="GO" id="GO:0019878">
    <property type="term" value="P:lysine biosynthetic process via aminoadipic acid"/>
    <property type="evidence" value="ECO:0007669"/>
    <property type="project" value="TreeGrafter"/>
</dbReference>
<dbReference type="GO" id="GO:0005737">
    <property type="term" value="C:cytoplasm"/>
    <property type="evidence" value="ECO:0007669"/>
    <property type="project" value="UniProtKB-SubCell"/>
</dbReference>
<feature type="compositionally biased region" description="Low complexity" evidence="10">
    <location>
        <begin position="1"/>
        <end position="16"/>
    </location>
</feature>
<keyword evidence="7" id="KW-0663">Pyridoxal phosphate</keyword>
<comment type="catalytic activity">
    <reaction evidence="8">
        <text>an aromatic L-alpha-amino acid + 2-oxoglutarate = an aromatic oxo-acid + L-glutamate</text>
        <dbReference type="Rhea" id="RHEA:17533"/>
        <dbReference type="ChEBI" id="CHEBI:16810"/>
        <dbReference type="ChEBI" id="CHEBI:29985"/>
        <dbReference type="ChEBI" id="CHEBI:73309"/>
        <dbReference type="ChEBI" id="CHEBI:84824"/>
        <dbReference type="EC" id="2.6.1.57"/>
    </reaction>
</comment>
<keyword evidence="5" id="KW-0032">Aminotransferase</keyword>
<name>A0AA39L468_SARSR</name>
<reference evidence="12" key="1">
    <citation type="submission" date="2022-10" db="EMBL/GenBank/DDBJ databases">
        <title>Determination and structural analysis of whole genome sequence of Sarocladium strictum F4-1.</title>
        <authorList>
            <person name="Hu L."/>
            <person name="Jiang Y."/>
        </authorList>
    </citation>
    <scope>NUCLEOTIDE SEQUENCE</scope>
    <source>
        <strain evidence="12">F4-1</strain>
    </source>
</reference>
<organism evidence="12 13">
    <name type="scientific">Sarocladium strictum</name>
    <name type="common">Black bundle disease fungus</name>
    <name type="synonym">Acremonium strictum</name>
    <dbReference type="NCBI Taxonomy" id="5046"/>
    <lineage>
        <taxon>Eukaryota</taxon>
        <taxon>Fungi</taxon>
        <taxon>Dikarya</taxon>
        <taxon>Ascomycota</taxon>
        <taxon>Pezizomycotina</taxon>
        <taxon>Sordariomycetes</taxon>
        <taxon>Hypocreomycetidae</taxon>
        <taxon>Hypocreales</taxon>
        <taxon>Sarocladiaceae</taxon>
        <taxon>Sarocladium</taxon>
    </lineage>
</organism>
<dbReference type="EMBL" id="JAPDFR010000009">
    <property type="protein sequence ID" value="KAK0383269.1"/>
    <property type="molecule type" value="Genomic_DNA"/>
</dbReference>
<dbReference type="PANTHER" id="PTHR42790">
    <property type="entry name" value="AMINOTRANSFERASE"/>
    <property type="match status" value="1"/>
</dbReference>
<accession>A0AA39L468</accession>
<feature type="region of interest" description="Disordered" evidence="10">
    <location>
        <begin position="1"/>
        <end position="30"/>
    </location>
</feature>
<feature type="domain" description="Aminotransferase class I/classII large" evidence="11">
    <location>
        <begin position="218"/>
        <end position="555"/>
    </location>
</feature>
<dbReference type="Pfam" id="PF00155">
    <property type="entry name" value="Aminotran_1_2"/>
    <property type="match status" value="1"/>
</dbReference>
<proteinExistence type="inferred from homology"/>
<comment type="similarity">
    <text evidence="3">Belongs to the class-I pyridoxal-phosphate-dependent aminotransferase family.</text>
</comment>
<dbReference type="GO" id="GO:0008793">
    <property type="term" value="F:aromatic-amino-acid transaminase activity"/>
    <property type="evidence" value="ECO:0007669"/>
    <property type="project" value="TreeGrafter"/>
</dbReference>
<keyword evidence="6" id="KW-0808">Transferase</keyword>
<dbReference type="SUPFAM" id="SSF53383">
    <property type="entry name" value="PLP-dependent transferases"/>
    <property type="match status" value="1"/>
</dbReference>
<evidence type="ECO:0000256" key="5">
    <source>
        <dbReference type="ARBA" id="ARBA00022576"/>
    </source>
</evidence>
<dbReference type="InterPro" id="IPR050859">
    <property type="entry name" value="Class-I_PLP-dep_aminotransf"/>
</dbReference>
<evidence type="ECO:0000256" key="2">
    <source>
        <dbReference type="ARBA" id="ARBA00004496"/>
    </source>
</evidence>
<keyword evidence="4" id="KW-0963">Cytoplasm</keyword>
<evidence type="ECO:0000256" key="3">
    <source>
        <dbReference type="ARBA" id="ARBA00007441"/>
    </source>
</evidence>
<evidence type="ECO:0000259" key="11">
    <source>
        <dbReference type="Pfam" id="PF00155"/>
    </source>
</evidence>
<gene>
    <name evidence="12" type="ORF">NLU13_9182</name>
</gene>
<evidence type="ECO:0000313" key="12">
    <source>
        <dbReference type="EMBL" id="KAK0383269.1"/>
    </source>
</evidence>
<feature type="compositionally biased region" description="Polar residues" evidence="10">
    <location>
        <begin position="302"/>
        <end position="313"/>
    </location>
</feature>
<evidence type="ECO:0000256" key="4">
    <source>
        <dbReference type="ARBA" id="ARBA00022490"/>
    </source>
</evidence>
<keyword evidence="13" id="KW-1185">Reference proteome</keyword>
<comment type="subcellular location">
    <subcellularLocation>
        <location evidence="2">Cytoplasm</location>
    </subcellularLocation>
</comment>
<dbReference type="GO" id="GO:0047536">
    <property type="term" value="F:2-aminoadipate transaminase activity"/>
    <property type="evidence" value="ECO:0007669"/>
    <property type="project" value="TreeGrafter"/>
</dbReference>
<dbReference type="FunFam" id="3.40.640.10:FF:000074">
    <property type="entry name" value="Aromatic amino acid aminotransferase"/>
    <property type="match status" value="1"/>
</dbReference>
<dbReference type="GO" id="GO:0006571">
    <property type="term" value="P:tyrosine biosynthetic process"/>
    <property type="evidence" value="ECO:0007669"/>
    <property type="project" value="TreeGrafter"/>
</dbReference>
<dbReference type="CDD" id="cd00609">
    <property type="entry name" value="AAT_like"/>
    <property type="match status" value="1"/>
</dbReference>
<dbReference type="EC" id="2.6.1.57" evidence="9"/>
<protein>
    <recommendedName>
        <fullName evidence="9">aromatic-amino-acid transaminase</fullName>
        <ecNumber evidence="9">2.6.1.57</ecNumber>
    </recommendedName>
</protein>
<dbReference type="PANTHER" id="PTHR42790:SF21">
    <property type="entry name" value="AROMATIC_AMINOADIPATE AMINOTRANSFERASE 1"/>
    <property type="match status" value="1"/>
</dbReference>
<evidence type="ECO:0000256" key="9">
    <source>
        <dbReference type="ARBA" id="ARBA00067014"/>
    </source>
</evidence>
<dbReference type="InterPro" id="IPR015421">
    <property type="entry name" value="PyrdxlP-dep_Trfase_major"/>
</dbReference>
<evidence type="ECO:0000256" key="1">
    <source>
        <dbReference type="ARBA" id="ARBA00001933"/>
    </source>
</evidence>
<dbReference type="InterPro" id="IPR015424">
    <property type="entry name" value="PyrdxlP-dep_Trfase"/>
</dbReference>
<dbReference type="GO" id="GO:0009074">
    <property type="term" value="P:aromatic amino acid family catabolic process"/>
    <property type="evidence" value="ECO:0007669"/>
    <property type="project" value="TreeGrafter"/>
</dbReference>
<evidence type="ECO:0000256" key="7">
    <source>
        <dbReference type="ARBA" id="ARBA00022898"/>
    </source>
</evidence>
<evidence type="ECO:0000313" key="13">
    <source>
        <dbReference type="Proteomes" id="UP001175261"/>
    </source>
</evidence>
<evidence type="ECO:0000256" key="8">
    <source>
        <dbReference type="ARBA" id="ARBA00051993"/>
    </source>
</evidence>
<comment type="caution">
    <text evidence="12">The sequence shown here is derived from an EMBL/GenBank/DDBJ whole genome shotgun (WGS) entry which is preliminary data.</text>
</comment>
<dbReference type="GO" id="GO:0030170">
    <property type="term" value="F:pyridoxal phosphate binding"/>
    <property type="evidence" value="ECO:0007669"/>
    <property type="project" value="InterPro"/>
</dbReference>
<sequence length="566" mass="62718">MISITRTASAASSLTSNQQRRILHNSSRDRSVAEAIPVARHAQYEGPPKPSIIEEIALRRVKAGKLVAGVAAASNSDMFKGDTSGLPKAKRWDSHLSRESLDRKPCTLKLAAKHLKKPGLISLGGGLPSSQTFPFASLGMTVPVPPHFSEEDTMASGQTVTIGKYDVRDRPTDDKTTYDLSIALNYGQSTGSAQMVRFLTEHTEIVTKPPYADWAVCQTIGSTGALEQALRMFCDKDRGDAVLTESFSFSTALETIAPLGIKAFGCKIDDQGLIPDAMDEMLSNWDEKSRGSKKPHVLYTVPSGQNPTGATQGTERRRAIYRVAQKHDLFILEDEPYYFLQMEPYTGRPTPSRPQQEDVSSFLSSLIPTLLSMDIDGRVMRMDSFSKVLVPGSRMGWITASQQIVERYQRHAEVASQGPSGISQVILHKLLDDTWGHEGYLRWLMNLRVEYTRKRDALLAACEKHLPQDIVAWTPPAAGMFMWLDIDYKKHPNAATRSIEDIEAEIFDSCIDKGVLVARGSWFLTEKDKPLPGLHFRTTFASASDEQMDTAIQRFGEAVRASFGMK</sequence>
<dbReference type="Proteomes" id="UP001175261">
    <property type="component" value="Unassembled WGS sequence"/>
</dbReference>